<reference evidence="1 2" key="1">
    <citation type="submission" date="2019-01" db="EMBL/GenBank/DDBJ databases">
        <title>Intercellular communication is required for trap formation in the nematode-trapping fungus Duddingtonia flagrans.</title>
        <authorList>
            <person name="Youssar L."/>
            <person name="Wernet V."/>
            <person name="Hensel N."/>
            <person name="Hildebrandt H.-G."/>
            <person name="Fischer R."/>
        </authorList>
    </citation>
    <scope>NUCLEOTIDE SEQUENCE [LARGE SCALE GENOMIC DNA]</scope>
    <source>
        <strain evidence="1 2">CBS H-5679</strain>
    </source>
</reference>
<dbReference type="AlphaFoldDB" id="A0A436ZT87"/>
<dbReference type="RefSeq" id="XP_067487704.1">
    <property type="nucleotide sequence ID" value="XM_067636047.1"/>
</dbReference>
<organism evidence="1 2">
    <name type="scientific">Arthrobotrys flagrans</name>
    <name type="common">Nematode-trapping fungus</name>
    <name type="synonym">Trichothecium flagrans</name>
    <dbReference type="NCBI Taxonomy" id="97331"/>
    <lineage>
        <taxon>Eukaryota</taxon>
        <taxon>Fungi</taxon>
        <taxon>Dikarya</taxon>
        <taxon>Ascomycota</taxon>
        <taxon>Pezizomycotina</taxon>
        <taxon>Orbiliomycetes</taxon>
        <taxon>Orbiliales</taxon>
        <taxon>Orbiliaceae</taxon>
        <taxon>Arthrobotrys</taxon>
    </lineage>
</organism>
<accession>A0A436ZT87</accession>
<keyword evidence="2" id="KW-1185">Reference proteome</keyword>
<dbReference type="EMBL" id="SAEB01000009">
    <property type="protein sequence ID" value="RVD82160.1"/>
    <property type="molecule type" value="Genomic_DNA"/>
</dbReference>
<sequence>MHSLKYLELVDSCYAKTANKILPQLKPLERLCLRVLVPKGEKGNITSQSIQKHRNLEILWLEDSLDTIGDPLHDPSQTEAYLEKIVFFDFPYLKEVAILCNRYKFLISLLESVSIVRLRVVADDSRHTCPSEEARFAMYANELVKHNINLQEADRKGSLSVIIVEAVTLEYGRREHIHRIIKDAPEDAIRIYHVTYSRNVFGLVVHALSPITEEQFEQVHPHSRILSYEPEAKPWDP</sequence>
<comment type="caution">
    <text evidence="1">The sequence shown here is derived from an EMBL/GenBank/DDBJ whole genome shotgun (WGS) entry which is preliminary data.</text>
</comment>
<dbReference type="VEuPathDB" id="FungiDB:DFL_006594"/>
<proteinExistence type="predicted"/>
<evidence type="ECO:0000313" key="2">
    <source>
        <dbReference type="Proteomes" id="UP000283090"/>
    </source>
</evidence>
<gene>
    <name evidence="1" type="ORF">DFL_006594</name>
</gene>
<evidence type="ECO:0000313" key="1">
    <source>
        <dbReference type="EMBL" id="RVD82160.1"/>
    </source>
</evidence>
<protein>
    <submittedName>
        <fullName evidence="1">Uncharacterized protein</fullName>
    </submittedName>
</protein>
<dbReference type="GeneID" id="93588905"/>
<dbReference type="Proteomes" id="UP000283090">
    <property type="component" value="Unassembled WGS sequence"/>
</dbReference>
<name>A0A436ZT87_ARTFL</name>